<feature type="region of interest" description="Disordered" evidence="1">
    <location>
        <begin position="163"/>
        <end position="196"/>
    </location>
</feature>
<evidence type="ECO:0000313" key="3">
    <source>
        <dbReference type="Proteomes" id="UP000075883"/>
    </source>
</evidence>
<proteinExistence type="predicted"/>
<accession>A0A182MCL1</accession>
<feature type="compositionally biased region" description="Low complexity" evidence="1">
    <location>
        <begin position="163"/>
        <end position="173"/>
    </location>
</feature>
<dbReference type="VEuPathDB" id="VectorBase:ACUA015002"/>
<keyword evidence="3" id="KW-1185">Reference proteome</keyword>
<reference evidence="2" key="2">
    <citation type="submission" date="2020-05" db="UniProtKB">
        <authorList>
            <consortium name="EnsemblMetazoa"/>
        </authorList>
    </citation>
    <scope>IDENTIFICATION</scope>
    <source>
        <strain evidence="2">A-37</strain>
    </source>
</reference>
<protein>
    <submittedName>
        <fullName evidence="2">Uncharacterized protein</fullName>
    </submittedName>
</protein>
<reference evidence="3" key="1">
    <citation type="submission" date="2013-09" db="EMBL/GenBank/DDBJ databases">
        <title>The Genome Sequence of Anopheles culicifacies species A.</title>
        <authorList>
            <consortium name="The Broad Institute Genomics Platform"/>
            <person name="Neafsey D.E."/>
            <person name="Besansky N."/>
            <person name="Howell P."/>
            <person name="Walton C."/>
            <person name="Young S.K."/>
            <person name="Zeng Q."/>
            <person name="Gargeya S."/>
            <person name="Fitzgerald M."/>
            <person name="Haas B."/>
            <person name="Abouelleil A."/>
            <person name="Allen A.W."/>
            <person name="Alvarado L."/>
            <person name="Arachchi H.M."/>
            <person name="Berlin A.M."/>
            <person name="Chapman S.B."/>
            <person name="Gainer-Dewar J."/>
            <person name="Goldberg J."/>
            <person name="Griggs A."/>
            <person name="Gujja S."/>
            <person name="Hansen M."/>
            <person name="Howarth C."/>
            <person name="Imamovic A."/>
            <person name="Ireland A."/>
            <person name="Larimer J."/>
            <person name="McCowan C."/>
            <person name="Murphy C."/>
            <person name="Pearson M."/>
            <person name="Poon T.W."/>
            <person name="Priest M."/>
            <person name="Roberts A."/>
            <person name="Saif S."/>
            <person name="Shea T."/>
            <person name="Sisk P."/>
            <person name="Sykes S."/>
            <person name="Wortman J."/>
            <person name="Nusbaum C."/>
            <person name="Birren B."/>
        </authorList>
    </citation>
    <scope>NUCLEOTIDE SEQUENCE [LARGE SCALE GENOMIC DNA]</scope>
    <source>
        <strain evidence="3">A-37</strain>
    </source>
</reference>
<organism evidence="2 3">
    <name type="scientific">Anopheles culicifacies</name>
    <dbReference type="NCBI Taxonomy" id="139723"/>
    <lineage>
        <taxon>Eukaryota</taxon>
        <taxon>Metazoa</taxon>
        <taxon>Ecdysozoa</taxon>
        <taxon>Arthropoda</taxon>
        <taxon>Hexapoda</taxon>
        <taxon>Insecta</taxon>
        <taxon>Pterygota</taxon>
        <taxon>Neoptera</taxon>
        <taxon>Endopterygota</taxon>
        <taxon>Diptera</taxon>
        <taxon>Nematocera</taxon>
        <taxon>Culicoidea</taxon>
        <taxon>Culicidae</taxon>
        <taxon>Anophelinae</taxon>
        <taxon>Anopheles</taxon>
        <taxon>culicifacies species complex</taxon>
    </lineage>
</organism>
<dbReference type="AlphaFoldDB" id="A0A182MCL1"/>
<sequence length="321" mass="32557">MFSDSFQYKSRSRIFFGDYARPDGVGSERSRSNGSISSVTTSHSSSACVSVNSSAVSLADAANANLLSVSTKGVEIESSPVPKCIDSADGDGAGSSTSGSNCCVRSSTAGEGGSVEAQQVLTGRACVSESAIGYEVQRGPATRTVACSPGAFSGGSNISGSGSVNSANISSNSQQRRVQASSVGSNCSTSTSKDQTNGLLLLSPGVATSSATIRSGQSQLAKSSSVAVAGFSTAPTLPPADSGVPGTSISNQCSSAFSSAHLNNNEEQRSQHASARFVLPSCTVFGKSASVSTGLHYGKCRFEFERVGPFSANREAKCEIK</sequence>
<dbReference type="Proteomes" id="UP000075883">
    <property type="component" value="Unassembled WGS sequence"/>
</dbReference>
<evidence type="ECO:0000256" key="1">
    <source>
        <dbReference type="SAM" id="MobiDB-lite"/>
    </source>
</evidence>
<evidence type="ECO:0000313" key="2">
    <source>
        <dbReference type="EnsemblMetazoa" id="ACUA015002-PA"/>
    </source>
</evidence>
<feature type="compositionally biased region" description="Low complexity" evidence="1">
    <location>
        <begin position="181"/>
        <end position="192"/>
    </location>
</feature>
<name>A0A182MCL1_9DIPT</name>
<dbReference type="EMBL" id="AXCM01012929">
    <property type="status" value="NOT_ANNOTATED_CDS"/>
    <property type="molecule type" value="Genomic_DNA"/>
</dbReference>
<dbReference type="EnsemblMetazoa" id="ACUA015002-RA">
    <property type="protein sequence ID" value="ACUA015002-PA"/>
    <property type="gene ID" value="ACUA015002"/>
</dbReference>